<name>A0ABD2ZBI5_9GENT</name>
<evidence type="ECO:0000313" key="2">
    <source>
        <dbReference type="Proteomes" id="UP001630127"/>
    </source>
</evidence>
<evidence type="ECO:0000313" key="1">
    <source>
        <dbReference type="EMBL" id="KAL3515737.1"/>
    </source>
</evidence>
<accession>A0ABD2ZBI5</accession>
<dbReference type="Proteomes" id="UP001630127">
    <property type="component" value="Unassembled WGS sequence"/>
</dbReference>
<sequence>MGELEAPKVLMASMVCPVRLIACNEIEGQGKLLNMLIAIFGLRLKERTLKRSVFYILSMMQDSELDIIDGVGAETGHVMRTTVGGRSGQAKTKVIILPKSNLNNYDRNGKSG</sequence>
<dbReference type="EMBL" id="JBJUIK010000010">
    <property type="protein sequence ID" value="KAL3515737.1"/>
    <property type="molecule type" value="Genomic_DNA"/>
</dbReference>
<comment type="caution">
    <text evidence="1">The sequence shown here is derived from an EMBL/GenBank/DDBJ whole genome shotgun (WGS) entry which is preliminary data.</text>
</comment>
<protein>
    <submittedName>
        <fullName evidence="1">Uncharacterized protein</fullName>
    </submittedName>
</protein>
<reference evidence="1 2" key="1">
    <citation type="submission" date="2024-11" db="EMBL/GenBank/DDBJ databases">
        <title>A near-complete genome assembly of Cinchona calisaya.</title>
        <authorList>
            <person name="Lian D.C."/>
            <person name="Zhao X.W."/>
            <person name="Wei L."/>
        </authorList>
    </citation>
    <scope>NUCLEOTIDE SEQUENCE [LARGE SCALE GENOMIC DNA]</scope>
    <source>
        <tissue evidence="1">Nenye</tissue>
    </source>
</reference>
<dbReference type="AlphaFoldDB" id="A0ABD2ZBI5"/>
<gene>
    <name evidence="1" type="ORF">ACH5RR_022639</name>
</gene>
<proteinExistence type="predicted"/>
<keyword evidence="2" id="KW-1185">Reference proteome</keyword>
<organism evidence="1 2">
    <name type="scientific">Cinchona calisaya</name>
    <dbReference type="NCBI Taxonomy" id="153742"/>
    <lineage>
        <taxon>Eukaryota</taxon>
        <taxon>Viridiplantae</taxon>
        <taxon>Streptophyta</taxon>
        <taxon>Embryophyta</taxon>
        <taxon>Tracheophyta</taxon>
        <taxon>Spermatophyta</taxon>
        <taxon>Magnoliopsida</taxon>
        <taxon>eudicotyledons</taxon>
        <taxon>Gunneridae</taxon>
        <taxon>Pentapetalae</taxon>
        <taxon>asterids</taxon>
        <taxon>lamiids</taxon>
        <taxon>Gentianales</taxon>
        <taxon>Rubiaceae</taxon>
        <taxon>Cinchonoideae</taxon>
        <taxon>Cinchoneae</taxon>
        <taxon>Cinchona</taxon>
    </lineage>
</organism>